<gene>
    <name evidence="1" type="ORF">DAEQUDRAFT_756286</name>
</gene>
<evidence type="ECO:0008006" key="3">
    <source>
        <dbReference type="Google" id="ProtNLM"/>
    </source>
</evidence>
<protein>
    <recommendedName>
        <fullName evidence="3">Aminoglycoside phosphotransferase domain-containing protein</fullName>
    </recommendedName>
</protein>
<reference evidence="1 2" key="1">
    <citation type="journal article" date="2016" name="Mol. Biol. Evol.">
        <title>Comparative Genomics of Early-Diverging Mushroom-Forming Fungi Provides Insights into the Origins of Lignocellulose Decay Capabilities.</title>
        <authorList>
            <person name="Nagy L.G."/>
            <person name="Riley R."/>
            <person name="Tritt A."/>
            <person name="Adam C."/>
            <person name="Daum C."/>
            <person name="Floudas D."/>
            <person name="Sun H."/>
            <person name="Yadav J.S."/>
            <person name="Pangilinan J."/>
            <person name="Larsson K.H."/>
            <person name="Matsuura K."/>
            <person name="Barry K."/>
            <person name="Labutti K."/>
            <person name="Kuo R."/>
            <person name="Ohm R.A."/>
            <person name="Bhattacharya S.S."/>
            <person name="Shirouzu T."/>
            <person name="Yoshinaga Y."/>
            <person name="Martin F.M."/>
            <person name="Grigoriev I.V."/>
            <person name="Hibbett D.S."/>
        </authorList>
    </citation>
    <scope>NUCLEOTIDE SEQUENCE [LARGE SCALE GENOMIC DNA]</scope>
    <source>
        <strain evidence="1 2">L-15889</strain>
    </source>
</reference>
<dbReference type="OrthoDB" id="3049995at2759"/>
<sequence>MLAVAWAAPTIQIRSDGLVYARGNQQNRDSDHVLTLNGQRFKVRKNDDQGVHAVVYKVVEGQWKGAYAKALVDSSEITATHAVGALYTSGTDAYGQHWAIIKPSKGIRLDRTKAFKQVQHNQQQCFALLNHAIELATSKIAAEYSRTHWLHEDPVLTNVLFDDRVTQAFLIDWGCASQPPAVPLDIKARVTNAFWGSNICGPPLAAVHRPVTQLFVAYHCPVPAYFVQHPLPLWH</sequence>
<keyword evidence="2" id="KW-1185">Reference proteome</keyword>
<organism evidence="1 2">
    <name type="scientific">Daedalea quercina L-15889</name>
    <dbReference type="NCBI Taxonomy" id="1314783"/>
    <lineage>
        <taxon>Eukaryota</taxon>
        <taxon>Fungi</taxon>
        <taxon>Dikarya</taxon>
        <taxon>Basidiomycota</taxon>
        <taxon>Agaricomycotina</taxon>
        <taxon>Agaricomycetes</taxon>
        <taxon>Polyporales</taxon>
        <taxon>Fomitopsis</taxon>
    </lineage>
</organism>
<proteinExistence type="predicted"/>
<evidence type="ECO:0000313" key="1">
    <source>
        <dbReference type="EMBL" id="KZT70694.1"/>
    </source>
</evidence>
<accession>A0A165RFT4</accession>
<name>A0A165RFT4_9APHY</name>
<dbReference type="EMBL" id="KV429050">
    <property type="protein sequence ID" value="KZT70694.1"/>
    <property type="molecule type" value="Genomic_DNA"/>
</dbReference>
<dbReference type="Proteomes" id="UP000076727">
    <property type="component" value="Unassembled WGS sequence"/>
</dbReference>
<evidence type="ECO:0000313" key="2">
    <source>
        <dbReference type="Proteomes" id="UP000076727"/>
    </source>
</evidence>
<dbReference type="AlphaFoldDB" id="A0A165RFT4"/>